<sequence length="59" mass="6971">MYCRSDGTPFVDRSCWIKDNANFVLNRLGGNHRQRPGIPLFEWVSNVLVFRRFPEVFVI</sequence>
<organism evidence="1 2">
    <name type="scientific">Rhodopirellula baltica SWK14</name>
    <dbReference type="NCBI Taxonomy" id="993516"/>
    <lineage>
        <taxon>Bacteria</taxon>
        <taxon>Pseudomonadati</taxon>
        <taxon>Planctomycetota</taxon>
        <taxon>Planctomycetia</taxon>
        <taxon>Pirellulales</taxon>
        <taxon>Pirellulaceae</taxon>
        <taxon>Rhodopirellula</taxon>
    </lineage>
</organism>
<proteinExistence type="predicted"/>
<protein>
    <submittedName>
        <fullName evidence="1">Uncharacterized protein</fullName>
    </submittedName>
</protein>
<name>L7CJW5_RHOBT</name>
<comment type="caution">
    <text evidence="1">The sequence shown here is derived from an EMBL/GenBank/DDBJ whole genome shotgun (WGS) entry which is preliminary data.</text>
</comment>
<dbReference type="Proteomes" id="UP000010959">
    <property type="component" value="Unassembled WGS sequence"/>
</dbReference>
<accession>L7CJW5</accession>
<dbReference type="AlphaFoldDB" id="L7CJW5"/>
<gene>
    <name evidence="1" type="ORF">RBSWK_01928</name>
</gene>
<evidence type="ECO:0000313" key="2">
    <source>
        <dbReference type="Proteomes" id="UP000010959"/>
    </source>
</evidence>
<dbReference type="EMBL" id="AMWG01000041">
    <property type="protein sequence ID" value="ELP34135.1"/>
    <property type="molecule type" value="Genomic_DNA"/>
</dbReference>
<dbReference type="PATRIC" id="fig|993516.3.peg.2057"/>
<reference evidence="1 2" key="1">
    <citation type="journal article" date="2013" name="Mar. Genomics">
        <title>Expression of sulfatases in Rhodopirellula baltica and the diversity of sulfatases in the genus Rhodopirellula.</title>
        <authorList>
            <person name="Wegner C.E."/>
            <person name="Richter-Heitmann T."/>
            <person name="Klindworth A."/>
            <person name="Klockow C."/>
            <person name="Richter M."/>
            <person name="Achstetter T."/>
            <person name="Glockner F.O."/>
            <person name="Harder J."/>
        </authorList>
    </citation>
    <scope>NUCLEOTIDE SEQUENCE [LARGE SCALE GENOMIC DNA]</scope>
    <source>
        <strain evidence="1 2">SWK14</strain>
    </source>
</reference>
<evidence type="ECO:0000313" key="1">
    <source>
        <dbReference type="EMBL" id="ELP34135.1"/>
    </source>
</evidence>